<accession>A0ABM1E059</accession>
<dbReference type="GeneID" id="106807674"/>
<sequence length="120" mass="13000">MICASWVVMRDVVGSARYTDACALRQFLEAPILFVAPMILGAAYDSKQGTRPVFTIIGVLMLLSAAIAVPLPILTRRREKKLREGDSADTVAAEAESSDSSEEESEDAFFDGMPSNVVIM</sequence>
<keyword evidence="2" id="KW-0472">Membrane</keyword>
<evidence type="ECO:0000313" key="3">
    <source>
        <dbReference type="Proteomes" id="UP000695022"/>
    </source>
</evidence>
<dbReference type="SUPFAM" id="SSF103473">
    <property type="entry name" value="MFS general substrate transporter"/>
    <property type="match status" value="1"/>
</dbReference>
<proteinExistence type="predicted"/>
<keyword evidence="2" id="KW-1133">Transmembrane helix</keyword>
<feature type="region of interest" description="Disordered" evidence="1">
    <location>
        <begin position="81"/>
        <end position="120"/>
    </location>
</feature>
<keyword evidence="2" id="KW-0812">Transmembrane</keyword>
<feature type="compositionally biased region" description="Acidic residues" evidence="1">
    <location>
        <begin position="96"/>
        <end position="109"/>
    </location>
</feature>
<evidence type="ECO:0000256" key="2">
    <source>
        <dbReference type="SAM" id="Phobius"/>
    </source>
</evidence>
<evidence type="ECO:0000313" key="4">
    <source>
        <dbReference type="RefSeq" id="XP_014665580.1"/>
    </source>
</evidence>
<dbReference type="InterPro" id="IPR036259">
    <property type="entry name" value="MFS_trans_sf"/>
</dbReference>
<feature type="transmembrane region" description="Helical" evidence="2">
    <location>
        <begin position="27"/>
        <end position="44"/>
    </location>
</feature>
<dbReference type="RefSeq" id="XP_014665580.1">
    <property type="nucleotide sequence ID" value="XM_014810094.1"/>
</dbReference>
<dbReference type="Proteomes" id="UP000695022">
    <property type="component" value="Unplaced"/>
</dbReference>
<gene>
    <name evidence="4" type="primary">LOC106807674</name>
</gene>
<reference evidence="4" key="1">
    <citation type="submission" date="2025-08" db="UniProtKB">
        <authorList>
            <consortium name="RefSeq"/>
        </authorList>
    </citation>
    <scope>IDENTIFICATION</scope>
</reference>
<organism evidence="3 4">
    <name type="scientific">Priapulus caudatus</name>
    <name type="common">Priapulid worm</name>
    <dbReference type="NCBI Taxonomy" id="37621"/>
    <lineage>
        <taxon>Eukaryota</taxon>
        <taxon>Metazoa</taxon>
        <taxon>Ecdysozoa</taxon>
        <taxon>Scalidophora</taxon>
        <taxon>Priapulida</taxon>
        <taxon>Priapulimorpha</taxon>
        <taxon>Priapulimorphida</taxon>
        <taxon>Priapulidae</taxon>
        <taxon>Priapulus</taxon>
    </lineage>
</organism>
<keyword evidence="3" id="KW-1185">Reference proteome</keyword>
<name>A0ABM1E059_PRICU</name>
<protein>
    <submittedName>
        <fullName evidence="4">Uncharacterized protein LOC106807674</fullName>
    </submittedName>
</protein>
<evidence type="ECO:0000256" key="1">
    <source>
        <dbReference type="SAM" id="MobiDB-lite"/>
    </source>
</evidence>
<feature type="transmembrane region" description="Helical" evidence="2">
    <location>
        <begin position="56"/>
        <end position="74"/>
    </location>
</feature>